<name>A0A7J5ALG8_9FLAO</name>
<dbReference type="GO" id="GO:0003677">
    <property type="term" value="F:DNA binding"/>
    <property type="evidence" value="ECO:0007669"/>
    <property type="project" value="UniProtKB-KW"/>
</dbReference>
<evidence type="ECO:0000256" key="3">
    <source>
        <dbReference type="ARBA" id="ARBA00023163"/>
    </source>
</evidence>
<dbReference type="SUPFAM" id="SSF46785">
    <property type="entry name" value="Winged helix' DNA-binding domain"/>
    <property type="match status" value="1"/>
</dbReference>
<keyword evidence="2" id="KW-0238">DNA-binding</keyword>
<evidence type="ECO:0000313" key="6">
    <source>
        <dbReference type="Proteomes" id="UP000467305"/>
    </source>
</evidence>
<dbReference type="PROSITE" id="PS51118">
    <property type="entry name" value="HTH_HXLR"/>
    <property type="match status" value="1"/>
</dbReference>
<dbReference type="InterPro" id="IPR036388">
    <property type="entry name" value="WH-like_DNA-bd_sf"/>
</dbReference>
<proteinExistence type="predicted"/>
<protein>
    <submittedName>
        <fullName evidence="5">Helix-turn-helix transcriptional regulator</fullName>
    </submittedName>
</protein>
<feature type="domain" description="HTH hxlR-type" evidence="4">
    <location>
        <begin position="8"/>
        <end position="105"/>
    </location>
</feature>
<dbReference type="Pfam" id="PF01638">
    <property type="entry name" value="HxlR"/>
    <property type="match status" value="1"/>
</dbReference>
<dbReference type="Proteomes" id="UP000467305">
    <property type="component" value="Unassembled WGS sequence"/>
</dbReference>
<dbReference type="AlphaFoldDB" id="A0A7J5ALG8"/>
<dbReference type="PANTHER" id="PTHR33204:SF29">
    <property type="entry name" value="TRANSCRIPTIONAL REGULATOR"/>
    <property type="match status" value="1"/>
</dbReference>
<evidence type="ECO:0000313" key="5">
    <source>
        <dbReference type="EMBL" id="KAB1158308.1"/>
    </source>
</evidence>
<dbReference type="RefSeq" id="WP_150899722.1">
    <property type="nucleotide sequence ID" value="NZ_WAAU01000013.1"/>
</dbReference>
<sequence>MKKNENKCPVATALKILGGKWTLQIVYEIGNEKRRFGELKRLIPEISEKMLIQELKKMTSSNILNRKAYPEIPPRVEYSLTDKGLKVLPILEQIENFGLELMKNE</sequence>
<evidence type="ECO:0000256" key="1">
    <source>
        <dbReference type="ARBA" id="ARBA00023015"/>
    </source>
</evidence>
<evidence type="ECO:0000256" key="2">
    <source>
        <dbReference type="ARBA" id="ARBA00023125"/>
    </source>
</evidence>
<gene>
    <name evidence="5" type="ORF">F7018_08975</name>
</gene>
<dbReference type="InterPro" id="IPR036390">
    <property type="entry name" value="WH_DNA-bd_sf"/>
</dbReference>
<dbReference type="EMBL" id="WAAU01000013">
    <property type="protein sequence ID" value="KAB1158308.1"/>
    <property type="molecule type" value="Genomic_DNA"/>
</dbReference>
<dbReference type="Gene3D" id="1.10.10.10">
    <property type="entry name" value="Winged helix-like DNA-binding domain superfamily/Winged helix DNA-binding domain"/>
    <property type="match status" value="1"/>
</dbReference>
<dbReference type="InterPro" id="IPR002577">
    <property type="entry name" value="HTH_HxlR"/>
</dbReference>
<comment type="caution">
    <text evidence="5">The sequence shown here is derived from an EMBL/GenBank/DDBJ whole genome shotgun (WGS) entry which is preliminary data.</text>
</comment>
<dbReference type="PANTHER" id="PTHR33204">
    <property type="entry name" value="TRANSCRIPTIONAL REGULATOR, MARR FAMILY"/>
    <property type="match status" value="1"/>
</dbReference>
<accession>A0A7J5ALG8</accession>
<organism evidence="5 6">
    <name type="scientific">Tenacibaculum aiptasiae</name>
    <dbReference type="NCBI Taxonomy" id="426481"/>
    <lineage>
        <taxon>Bacteria</taxon>
        <taxon>Pseudomonadati</taxon>
        <taxon>Bacteroidota</taxon>
        <taxon>Flavobacteriia</taxon>
        <taxon>Flavobacteriales</taxon>
        <taxon>Flavobacteriaceae</taxon>
        <taxon>Tenacibaculum</taxon>
    </lineage>
</organism>
<dbReference type="OrthoDB" id="9797599at2"/>
<keyword evidence="3" id="KW-0804">Transcription</keyword>
<keyword evidence="6" id="KW-1185">Reference proteome</keyword>
<keyword evidence="1" id="KW-0805">Transcription regulation</keyword>
<evidence type="ECO:0000259" key="4">
    <source>
        <dbReference type="PROSITE" id="PS51118"/>
    </source>
</evidence>
<reference evidence="5 6" key="1">
    <citation type="submission" date="2019-09" db="EMBL/GenBank/DDBJ databases">
        <authorList>
            <person name="Cao W.R."/>
        </authorList>
    </citation>
    <scope>NUCLEOTIDE SEQUENCE [LARGE SCALE GENOMIC DNA]</scope>
    <source>
        <strain evidence="6">a4</strain>
    </source>
</reference>